<gene>
    <name evidence="1" type="ORF">Tdes44962_MAKER09663</name>
</gene>
<dbReference type="Proteomes" id="UP001138500">
    <property type="component" value="Unassembled WGS sequence"/>
</dbReference>
<keyword evidence="2" id="KW-1185">Reference proteome</keyword>
<comment type="caution">
    <text evidence="1">The sequence shown here is derived from an EMBL/GenBank/DDBJ whole genome shotgun (WGS) entry which is preliminary data.</text>
</comment>
<organism evidence="1 2">
    <name type="scientific">Teratosphaeria destructans</name>
    <dbReference type="NCBI Taxonomy" id="418781"/>
    <lineage>
        <taxon>Eukaryota</taxon>
        <taxon>Fungi</taxon>
        <taxon>Dikarya</taxon>
        <taxon>Ascomycota</taxon>
        <taxon>Pezizomycotina</taxon>
        <taxon>Dothideomycetes</taxon>
        <taxon>Dothideomycetidae</taxon>
        <taxon>Mycosphaerellales</taxon>
        <taxon>Teratosphaeriaceae</taxon>
        <taxon>Teratosphaeria</taxon>
    </lineage>
</organism>
<dbReference type="EMBL" id="RIBY02001864">
    <property type="protein sequence ID" value="KAH9827733.1"/>
    <property type="molecule type" value="Genomic_DNA"/>
</dbReference>
<reference evidence="1 2" key="2">
    <citation type="journal article" date="2021" name="Curr. Genet.">
        <title>Genetic response to nitrogen starvation in the aggressive Eucalyptus foliar pathogen Teratosphaeria destructans.</title>
        <authorList>
            <person name="Havenga M."/>
            <person name="Wingfield B.D."/>
            <person name="Wingfield M.J."/>
            <person name="Dreyer L.L."/>
            <person name="Roets F."/>
            <person name="Aylward J."/>
        </authorList>
    </citation>
    <scope>NUCLEOTIDE SEQUENCE [LARGE SCALE GENOMIC DNA]</scope>
    <source>
        <strain evidence="1">CMW44962</strain>
    </source>
</reference>
<sequence>MHLVRGRRAAEAAAIQGLFVGRDGAVGAWSSSVLSLAEGEEAEGCYDYQEGEADAEAYAEADLRAAGQTGRLGDAFVGRERAVRRRVGCRRSIVVGRRGRCLSAVVAR</sequence>
<accession>A0A9W7SSC8</accession>
<name>A0A9W7SSC8_9PEZI</name>
<evidence type="ECO:0000313" key="1">
    <source>
        <dbReference type="EMBL" id="KAH9827733.1"/>
    </source>
</evidence>
<protein>
    <submittedName>
        <fullName evidence="1">Uncharacterized protein</fullName>
    </submittedName>
</protein>
<reference evidence="1 2" key="1">
    <citation type="journal article" date="2018" name="IMA Fungus">
        <title>IMA Genome-F 10: Nine draft genome sequences of Claviceps purpurea s.lat., including C. arundinis, C. humidiphila, and C. cf. spartinae, pseudomolecules for the pitch canker pathogen Fusarium circinatum, draft genome of Davidsoniella eucalypti, Grosmannia galeiformis, Quambalaria eucalypti, and Teratosphaeria destructans.</title>
        <authorList>
            <person name="Wingfield B.D."/>
            <person name="Liu M."/>
            <person name="Nguyen H.D."/>
            <person name="Lane F.A."/>
            <person name="Morgan S.W."/>
            <person name="De Vos L."/>
            <person name="Wilken P.M."/>
            <person name="Duong T.A."/>
            <person name="Aylward J."/>
            <person name="Coetzee M.P."/>
            <person name="Dadej K."/>
            <person name="De Beer Z.W."/>
            <person name="Findlay W."/>
            <person name="Havenga M."/>
            <person name="Kolarik M."/>
            <person name="Menzies J.G."/>
            <person name="Naidoo K."/>
            <person name="Pochopski O."/>
            <person name="Shoukouhi P."/>
            <person name="Santana Q.C."/>
            <person name="Seifert K.A."/>
            <person name="Soal N."/>
            <person name="Steenkamp E.T."/>
            <person name="Tatham C.T."/>
            <person name="van der Nest M.A."/>
            <person name="Wingfield M.J."/>
        </authorList>
    </citation>
    <scope>NUCLEOTIDE SEQUENCE [LARGE SCALE GENOMIC DNA]</scope>
    <source>
        <strain evidence="1">CMW44962</strain>
    </source>
</reference>
<evidence type="ECO:0000313" key="2">
    <source>
        <dbReference type="Proteomes" id="UP001138500"/>
    </source>
</evidence>
<dbReference type="AlphaFoldDB" id="A0A9W7SSC8"/>
<proteinExistence type="predicted"/>